<dbReference type="SUPFAM" id="SSF56672">
    <property type="entry name" value="DNA/RNA polymerases"/>
    <property type="match status" value="1"/>
</dbReference>
<evidence type="ECO:0000259" key="1">
    <source>
        <dbReference type="PROSITE" id="PS50878"/>
    </source>
</evidence>
<dbReference type="InterPro" id="IPR000477">
    <property type="entry name" value="RT_dom"/>
</dbReference>
<dbReference type="PROSITE" id="PS50878">
    <property type="entry name" value="RT_POL"/>
    <property type="match status" value="1"/>
</dbReference>
<dbReference type="AlphaFoldDB" id="A0A6P7TR49"/>
<dbReference type="Proteomes" id="UP000515154">
    <property type="component" value="Unplaced"/>
</dbReference>
<organism evidence="2 3">
    <name type="scientific">Octopus sinensis</name>
    <name type="common">East Asian common octopus</name>
    <dbReference type="NCBI Taxonomy" id="2607531"/>
    <lineage>
        <taxon>Eukaryota</taxon>
        <taxon>Metazoa</taxon>
        <taxon>Spiralia</taxon>
        <taxon>Lophotrochozoa</taxon>
        <taxon>Mollusca</taxon>
        <taxon>Cephalopoda</taxon>
        <taxon>Coleoidea</taxon>
        <taxon>Octopodiformes</taxon>
        <taxon>Octopoda</taxon>
        <taxon>Incirrata</taxon>
        <taxon>Octopodidae</taxon>
        <taxon>Octopus</taxon>
    </lineage>
</organism>
<gene>
    <name evidence="3" type="primary">LOC115228221</name>
</gene>
<accession>A0A6P7TR49</accession>
<proteinExistence type="predicted"/>
<dbReference type="Pfam" id="PF00078">
    <property type="entry name" value="RVT_1"/>
    <property type="match status" value="1"/>
</dbReference>
<dbReference type="KEGG" id="osn:115228221"/>
<dbReference type="RefSeq" id="XP_029654719.2">
    <property type="nucleotide sequence ID" value="XM_029798859.2"/>
</dbReference>
<sequence>MSVFTSLQANPEGSLTKDIRDNQQLLVRSKSSGLHDPHEICGNSPTEHVSPHLIPLKSVIGEEHSNDKVKWISGVVESAKRRFGRIPRGGWRLIAECFNVRFLTQKSVSDVKNLLNVKPCSNGCGIRNNVDTSDYLLPKTEISIYGKCKEEFNLQIQELKSIPRNARMPTKKIPYKLLKTDVLVAINAVISNYILSSPPASINEITDIIYAGQCSYENITRQPLTKSTWLEDTERKISKLRENLTFVNKFNGQQSKDEKEKTLNILCSFGYKKSRKGELARVSSLIEDRVKIMEKKISTYRSRKSFRQDNFCFELNRRRFYRRLNCENKDSDCQVPEDKCLSFWKGVWKKEENRAPKAIVGKHITGAEQLPSDVKTDFIKNVIQCVPNWKAAGCDGVYGFFIKKFEALHGHLCDEILKIVNGGYSPAEWFYTGVTYLIPKNEKCHSPNDLRPITCMPILYKLVTKCVNTKLTDYIEAFNLISDNQLGARRQCQGAKEQALINQCVNSEYGNNLFATWIDVRKAFDSVNHEFLCQVLDQSGIPNWITNFVKTLIKNWNVILTLNNKRIGTVKLERGILQGDSLSPQLFTLVMDPLSRSLNMKFPKVRIGQNDPFTVSYSTNHLLFIDDLKIIAEKEDTVLKMMEDVDEYFDAVGLKRNSEKSATNLDYVKDTKCLDGCAGYRYLGVLEDRGSDVKKIEVMKTIARNVKERIESLAKTKLSAVNLFKAINEYALSLYNYYIGLIDIEPSEFDAIDLVIRRILTTLRIHLKPANKERLYLGRNGFGRGLISISNKSECILLQFLSDLERKASLCLRRAGILRVLREKKTHMTTIARFLALKYNLEDQSKLDVNLIKECQKKRLMDTIKSKMIHSTLFKCIQEPSADIVESNVWLANGNNGPKAEALYCLAQDRNLFFGEAKPNCNHCGSARKTVDHLATRCSRMLHGSYMRRHNEIVRCIHLHVCRQYGIKKCKKLKAHSVQSVVENSRVEIRVDMTLQTDIEVKNNKPDIFVLDKMKNEITIIEVGVTSQDRLKQVEVEKLHKYDLLAGELAQIHKAKVTIVPVVLTWDGVVTKFYKSYMKKLNIEVPTKAYIQSVTIKKTLESMVVEYKHGMKVDNYQIEKETDSLIARGEELGVSVDLPEESAFLLQYEEERCQDMTGQRSSSPKRRENIN</sequence>
<name>A0A6P7TR49_9MOLL</name>
<evidence type="ECO:0000313" key="2">
    <source>
        <dbReference type="Proteomes" id="UP000515154"/>
    </source>
</evidence>
<feature type="domain" description="Reverse transcriptase" evidence="1">
    <location>
        <begin position="419"/>
        <end position="687"/>
    </location>
</feature>
<dbReference type="PANTHER" id="PTHR35450:SF2">
    <property type="entry name" value="REVERSE TRANSCRIPTASE DOMAIN-CONTAINING PROTEIN"/>
    <property type="match status" value="1"/>
</dbReference>
<reference evidence="3" key="1">
    <citation type="submission" date="2025-08" db="UniProtKB">
        <authorList>
            <consortium name="RefSeq"/>
        </authorList>
    </citation>
    <scope>IDENTIFICATION</scope>
</reference>
<keyword evidence="2" id="KW-1185">Reference proteome</keyword>
<evidence type="ECO:0000313" key="3">
    <source>
        <dbReference type="RefSeq" id="XP_029654719.2"/>
    </source>
</evidence>
<dbReference type="CDD" id="cd01650">
    <property type="entry name" value="RT_nLTR_like"/>
    <property type="match status" value="1"/>
</dbReference>
<dbReference type="InterPro" id="IPR043502">
    <property type="entry name" value="DNA/RNA_pol_sf"/>
</dbReference>
<protein>
    <submittedName>
        <fullName evidence="3">Uncharacterized protein LOC115228221</fullName>
    </submittedName>
</protein>
<dbReference type="PANTHER" id="PTHR35450">
    <property type="entry name" value="REVERSE TRANSCRIPTASE DOMAIN-CONTAINING PROTEIN"/>
    <property type="match status" value="1"/>
</dbReference>